<proteinExistence type="predicted"/>
<dbReference type="Proteomes" id="UP000053239">
    <property type="component" value="Unassembled WGS sequence"/>
</dbReference>
<evidence type="ECO:0000313" key="2">
    <source>
        <dbReference type="Proteomes" id="UP000053239"/>
    </source>
</evidence>
<evidence type="ECO:0000313" key="1">
    <source>
        <dbReference type="EMBL" id="KMZ96502.1"/>
    </source>
</evidence>
<protein>
    <submittedName>
        <fullName evidence="1">Uncharacterized protein</fullName>
    </submittedName>
</protein>
<dbReference type="AlphaFoldDB" id="A0A0J9TP24"/>
<name>A0A0J9TP24_PLAVI</name>
<dbReference type="EMBL" id="KQ235588">
    <property type="protein sequence ID" value="KMZ96502.1"/>
    <property type="molecule type" value="Genomic_DNA"/>
</dbReference>
<accession>A0A0J9TP24</accession>
<sequence length="212" mass="24583">MYTPKHIQAGEDICKLFIKLYTSLTDIKSKGHPNYEKDWRFLNYWLNINISKRKLNETICATKFSEGLSHHSMHTFFVNDFPPPFIYNIREEDLKKINLLYGLYENYKKLDKILNPNQQDNPELLLELSSKCCRDYAEANYLCNGEDNKFCKKLQGFKIKYQGLYGKLNGKSSEYSNKFIKLSQCGNNSMSTALIGTTVGLVPLMVGLYKVK</sequence>
<reference evidence="1 2" key="1">
    <citation type="submission" date="2011-09" db="EMBL/GenBank/DDBJ databases">
        <title>The Genome Sequence of Plasmodium vivax North Korean.</title>
        <authorList>
            <consortium name="The Broad Institute Genome Sequencing Platform"/>
            <consortium name="The Broad Institute Genome Sequencing Center for Infectious Disease"/>
            <person name="Neafsey D."/>
            <person name="Carlton J."/>
            <person name="Barnwell J."/>
            <person name="Collins W."/>
            <person name="Escalante A."/>
            <person name="Mullikin J."/>
            <person name="Saul A."/>
            <person name="Guigo R."/>
            <person name="Camara F."/>
            <person name="Young S.K."/>
            <person name="Zeng Q."/>
            <person name="Gargeya S."/>
            <person name="Fitzgerald M."/>
            <person name="Haas B."/>
            <person name="Abouelleil A."/>
            <person name="Alvarado L."/>
            <person name="Arachchi H.M."/>
            <person name="Berlin A."/>
            <person name="Brown A."/>
            <person name="Chapman S.B."/>
            <person name="Chen Z."/>
            <person name="Dunbar C."/>
            <person name="Freedman E."/>
            <person name="Gearin G."/>
            <person name="Gellesch M."/>
            <person name="Goldberg J."/>
            <person name="Griggs A."/>
            <person name="Gujja S."/>
            <person name="Heiman D."/>
            <person name="Howarth C."/>
            <person name="Larson L."/>
            <person name="Lui A."/>
            <person name="MacDonald P.J.P."/>
            <person name="Montmayeur A."/>
            <person name="Murphy C."/>
            <person name="Neiman D."/>
            <person name="Pearson M."/>
            <person name="Priest M."/>
            <person name="Roberts A."/>
            <person name="Saif S."/>
            <person name="Shea T."/>
            <person name="Shenoy N."/>
            <person name="Sisk P."/>
            <person name="Stolte C."/>
            <person name="Sykes S."/>
            <person name="Wortman J."/>
            <person name="Nusbaum C."/>
            <person name="Birren B."/>
        </authorList>
    </citation>
    <scope>NUCLEOTIDE SEQUENCE [LARGE SCALE GENOMIC DNA]</scope>
    <source>
        <strain evidence="1 2">North Korean</strain>
    </source>
</reference>
<organism evidence="1 2">
    <name type="scientific">Plasmodium vivax North Korean</name>
    <dbReference type="NCBI Taxonomy" id="1035514"/>
    <lineage>
        <taxon>Eukaryota</taxon>
        <taxon>Sar</taxon>
        <taxon>Alveolata</taxon>
        <taxon>Apicomplexa</taxon>
        <taxon>Aconoidasida</taxon>
        <taxon>Haemosporida</taxon>
        <taxon>Plasmodiidae</taxon>
        <taxon>Plasmodium</taxon>
        <taxon>Plasmodium (Plasmodium)</taxon>
    </lineage>
</organism>
<gene>
    <name evidence="1" type="ORF">PVNG_06399</name>
</gene>